<proteinExistence type="predicted"/>
<gene>
    <name evidence="1" type="ORF">POJ06DRAFT_272144</name>
</gene>
<dbReference type="AlphaFoldDB" id="A0AAD7QY04"/>
<evidence type="ECO:0000313" key="1">
    <source>
        <dbReference type="EMBL" id="KAJ8103411.1"/>
    </source>
</evidence>
<keyword evidence="2" id="KW-1185">Reference proteome</keyword>
<dbReference type="RefSeq" id="XP_056046861.1">
    <property type="nucleotide sequence ID" value="XM_056189550.1"/>
</dbReference>
<dbReference type="Proteomes" id="UP001217417">
    <property type="component" value="Unassembled WGS sequence"/>
</dbReference>
<accession>A0AAD7QY04</accession>
<dbReference type="GeneID" id="80884716"/>
<reference evidence="1" key="1">
    <citation type="submission" date="2023-03" db="EMBL/GenBank/DDBJ databases">
        <title>Near-Complete genome sequence of Lipomyces tetrasporous NRRL Y-64009, an oleaginous yeast capable of growing on lignocellulosic hydrolysates.</title>
        <authorList>
            <consortium name="Lawrence Berkeley National Laboratory"/>
            <person name="Jagtap S.S."/>
            <person name="Liu J.-J."/>
            <person name="Walukiewicz H.E."/>
            <person name="Pangilinan J."/>
            <person name="Lipzen A."/>
            <person name="Ahrendt S."/>
            <person name="Koriabine M."/>
            <person name="Cobaugh K."/>
            <person name="Salamov A."/>
            <person name="Yoshinaga Y."/>
            <person name="Ng V."/>
            <person name="Daum C."/>
            <person name="Grigoriev I.V."/>
            <person name="Slininger P.J."/>
            <person name="Dien B.S."/>
            <person name="Jin Y.-S."/>
            <person name="Rao C.V."/>
        </authorList>
    </citation>
    <scope>NUCLEOTIDE SEQUENCE</scope>
    <source>
        <strain evidence="1">NRRL Y-64009</strain>
    </source>
</reference>
<dbReference type="PROSITE" id="PS51257">
    <property type="entry name" value="PROKAR_LIPOPROTEIN"/>
    <property type="match status" value="1"/>
</dbReference>
<protein>
    <submittedName>
        <fullName evidence="1">Uncharacterized protein</fullName>
    </submittedName>
</protein>
<evidence type="ECO:0000313" key="2">
    <source>
        <dbReference type="Proteomes" id="UP001217417"/>
    </source>
</evidence>
<name>A0AAD7QY04_9ASCO</name>
<organism evidence="1 2">
    <name type="scientific">Lipomyces tetrasporus</name>
    <dbReference type="NCBI Taxonomy" id="54092"/>
    <lineage>
        <taxon>Eukaryota</taxon>
        <taxon>Fungi</taxon>
        <taxon>Dikarya</taxon>
        <taxon>Ascomycota</taxon>
        <taxon>Saccharomycotina</taxon>
        <taxon>Lipomycetes</taxon>
        <taxon>Lipomycetales</taxon>
        <taxon>Lipomycetaceae</taxon>
        <taxon>Lipomyces</taxon>
    </lineage>
</organism>
<comment type="caution">
    <text evidence="1">The sequence shown here is derived from an EMBL/GenBank/DDBJ whole genome shotgun (WGS) entry which is preliminary data.</text>
</comment>
<dbReference type="EMBL" id="JARPMG010000001">
    <property type="protein sequence ID" value="KAJ8103411.1"/>
    <property type="molecule type" value="Genomic_DNA"/>
</dbReference>
<sequence>MDTTRDQNTAHGLALIACEGARRCTRFGVQVQLRAVQVLIETISRDWLQVFLLSLFHGERECVGQADILRKTEFDGDIVDGNTYKFSETAQKMEFNGRTKLDSRLAAPALRGQFCGLVDRIVRDKDKRRQSVSGPGRVITLLREHPK</sequence>